<protein>
    <submittedName>
        <fullName evidence="1">(northern house mosquito) hypothetical protein</fullName>
    </submittedName>
</protein>
<dbReference type="AlphaFoldDB" id="A0A8D8MHS0"/>
<reference evidence="1" key="1">
    <citation type="submission" date="2021-05" db="EMBL/GenBank/DDBJ databases">
        <authorList>
            <person name="Alioto T."/>
            <person name="Alioto T."/>
            <person name="Gomez Garrido J."/>
        </authorList>
    </citation>
    <scope>NUCLEOTIDE SEQUENCE</scope>
</reference>
<name>A0A8D8MHS0_CULPI</name>
<dbReference type="EMBL" id="HBUE01303400">
    <property type="protein sequence ID" value="CAG6580059.1"/>
    <property type="molecule type" value="Transcribed_RNA"/>
</dbReference>
<dbReference type="EMBL" id="HBUE01197374">
    <property type="protein sequence ID" value="CAG6528325.1"/>
    <property type="molecule type" value="Transcribed_RNA"/>
</dbReference>
<accession>A0A8D8MHS0</accession>
<sequence length="111" mass="12950">MEMGSSGSSNEDSVFDLSGVVNWTPSTHHREREDKRFSFWRRRQHRVLECYRIIIIRGGAYQLNNKLVETATCVIRVFIGWCWNLAIGCYLGCTGMITSYHVKQLMMNEKK</sequence>
<proteinExistence type="predicted"/>
<organism evidence="1">
    <name type="scientific">Culex pipiens</name>
    <name type="common">House mosquito</name>
    <dbReference type="NCBI Taxonomy" id="7175"/>
    <lineage>
        <taxon>Eukaryota</taxon>
        <taxon>Metazoa</taxon>
        <taxon>Ecdysozoa</taxon>
        <taxon>Arthropoda</taxon>
        <taxon>Hexapoda</taxon>
        <taxon>Insecta</taxon>
        <taxon>Pterygota</taxon>
        <taxon>Neoptera</taxon>
        <taxon>Endopterygota</taxon>
        <taxon>Diptera</taxon>
        <taxon>Nematocera</taxon>
        <taxon>Culicoidea</taxon>
        <taxon>Culicidae</taxon>
        <taxon>Culicinae</taxon>
        <taxon>Culicini</taxon>
        <taxon>Culex</taxon>
        <taxon>Culex</taxon>
    </lineage>
</organism>
<evidence type="ECO:0000313" key="1">
    <source>
        <dbReference type="EMBL" id="CAG6528325.1"/>
    </source>
</evidence>